<dbReference type="InterPro" id="IPR036771">
    <property type="entry name" value="ATPsynth_dsu/esu_N"/>
</dbReference>
<feature type="domain" description="ATP synthase F1 complex delta/epsilon subunit N-terminal" evidence="10">
    <location>
        <begin position="3"/>
        <end position="82"/>
    </location>
</feature>
<evidence type="ECO:0000256" key="1">
    <source>
        <dbReference type="ARBA" id="ARBA00004184"/>
    </source>
</evidence>
<dbReference type="InterPro" id="IPR020546">
    <property type="entry name" value="ATP_synth_F1_dsu/esu_N"/>
</dbReference>
<dbReference type="CDD" id="cd12152">
    <property type="entry name" value="F1-ATPase_delta"/>
    <property type="match status" value="1"/>
</dbReference>
<keyword evidence="5 8" id="KW-0472">Membrane</keyword>
<dbReference type="GO" id="GO:0005524">
    <property type="term" value="F:ATP binding"/>
    <property type="evidence" value="ECO:0007669"/>
    <property type="project" value="UniProtKB-UniRule"/>
</dbReference>
<dbReference type="GO" id="GO:0005886">
    <property type="term" value="C:plasma membrane"/>
    <property type="evidence" value="ECO:0007669"/>
    <property type="project" value="UniProtKB-SubCell"/>
</dbReference>
<dbReference type="RefSeq" id="WP_195169544.1">
    <property type="nucleotide sequence ID" value="NZ_CP062983.1"/>
</dbReference>
<dbReference type="AlphaFoldDB" id="A0A7S8E6W0"/>
<keyword evidence="4 8" id="KW-0406">Ion transport</keyword>
<dbReference type="PANTHER" id="PTHR13822">
    <property type="entry name" value="ATP SYNTHASE DELTA/EPSILON CHAIN"/>
    <property type="match status" value="1"/>
</dbReference>
<proteinExistence type="inferred from homology"/>
<evidence type="ECO:0000256" key="2">
    <source>
        <dbReference type="ARBA" id="ARBA00005712"/>
    </source>
</evidence>
<dbReference type="InterPro" id="IPR001469">
    <property type="entry name" value="ATP_synth_F1_dsu/esu"/>
</dbReference>
<evidence type="ECO:0000259" key="10">
    <source>
        <dbReference type="Pfam" id="PF02823"/>
    </source>
</evidence>
<comment type="subcellular location">
    <subcellularLocation>
        <location evidence="8">Cell membrane</location>
        <topology evidence="8">Peripheral membrane protein</topology>
    </subcellularLocation>
    <subcellularLocation>
        <location evidence="1">Endomembrane system</location>
        <topology evidence="1">Peripheral membrane protein</topology>
    </subcellularLocation>
</comment>
<dbReference type="Proteomes" id="UP000594468">
    <property type="component" value="Chromosome"/>
</dbReference>
<dbReference type="GO" id="GO:0046933">
    <property type="term" value="F:proton-transporting ATP synthase activity, rotational mechanism"/>
    <property type="evidence" value="ECO:0007669"/>
    <property type="project" value="UniProtKB-UniRule"/>
</dbReference>
<keyword evidence="7 8" id="KW-0066">ATP synthesis</keyword>
<keyword evidence="3 8" id="KW-0813">Transport</keyword>
<comment type="subunit">
    <text evidence="8 9">F-type ATPases have 2 components, CF(1) - the catalytic core - and CF(0) - the membrane proton channel. CF(1) has five subunits: alpha(3), beta(3), gamma(1), delta(1), epsilon(1). CF(0) has three main subunits: a, b and c.</text>
</comment>
<evidence type="ECO:0000256" key="8">
    <source>
        <dbReference type="HAMAP-Rule" id="MF_00530"/>
    </source>
</evidence>
<dbReference type="Pfam" id="PF02823">
    <property type="entry name" value="ATP-synt_DE_N"/>
    <property type="match status" value="1"/>
</dbReference>
<comment type="similarity">
    <text evidence="2 8 9">Belongs to the ATPase epsilon chain family.</text>
</comment>
<evidence type="ECO:0000313" key="11">
    <source>
        <dbReference type="EMBL" id="QPC81471.1"/>
    </source>
</evidence>
<keyword evidence="8" id="KW-0375">Hydrogen ion transport</keyword>
<dbReference type="PANTHER" id="PTHR13822:SF10">
    <property type="entry name" value="ATP SYNTHASE EPSILON CHAIN, CHLOROPLASTIC"/>
    <property type="match status" value="1"/>
</dbReference>
<protein>
    <recommendedName>
        <fullName evidence="8">ATP synthase epsilon chain</fullName>
    </recommendedName>
    <alternativeName>
        <fullName evidence="8">ATP synthase F1 sector epsilon subunit</fullName>
    </alternativeName>
    <alternativeName>
        <fullName evidence="8">F-ATPase epsilon subunit</fullName>
    </alternativeName>
</protein>
<accession>A0A7S8E6W0</accession>
<evidence type="ECO:0000313" key="12">
    <source>
        <dbReference type="Proteomes" id="UP000594468"/>
    </source>
</evidence>
<dbReference type="GO" id="GO:0012505">
    <property type="term" value="C:endomembrane system"/>
    <property type="evidence" value="ECO:0007669"/>
    <property type="project" value="UniProtKB-SubCell"/>
</dbReference>
<comment type="function">
    <text evidence="8">Produces ATP from ADP in the presence of a proton gradient across the membrane.</text>
</comment>
<keyword evidence="12" id="KW-1185">Reference proteome</keyword>
<dbReference type="EMBL" id="CP062983">
    <property type="protein sequence ID" value="QPC81471.1"/>
    <property type="molecule type" value="Genomic_DNA"/>
</dbReference>
<dbReference type="GO" id="GO:0045259">
    <property type="term" value="C:proton-transporting ATP synthase complex"/>
    <property type="evidence" value="ECO:0007669"/>
    <property type="project" value="UniProtKB-KW"/>
</dbReference>
<dbReference type="KEGG" id="pmet:G4Y79_17485"/>
<dbReference type="Gene3D" id="2.60.15.10">
    <property type="entry name" value="F0F1 ATP synthase delta/epsilon subunit, N-terminal"/>
    <property type="match status" value="1"/>
</dbReference>
<dbReference type="SUPFAM" id="SSF51344">
    <property type="entry name" value="Epsilon subunit of F1F0-ATP synthase N-terminal domain"/>
    <property type="match status" value="1"/>
</dbReference>
<evidence type="ECO:0000256" key="6">
    <source>
        <dbReference type="ARBA" id="ARBA00023196"/>
    </source>
</evidence>
<evidence type="ECO:0000256" key="9">
    <source>
        <dbReference type="RuleBase" id="RU003656"/>
    </source>
</evidence>
<keyword evidence="8" id="KW-1003">Cell membrane</keyword>
<keyword evidence="6 8" id="KW-0139">CF(1)</keyword>
<name>A0A7S8E6W0_9CHLR</name>
<evidence type="ECO:0000256" key="4">
    <source>
        <dbReference type="ARBA" id="ARBA00023065"/>
    </source>
</evidence>
<evidence type="ECO:0000256" key="3">
    <source>
        <dbReference type="ARBA" id="ARBA00022448"/>
    </source>
</evidence>
<sequence length="152" mass="16796">MPIHVELVSRERKVFEEPEADIVVLPAMEGEMGVLPNHAPILTPLTFGEMVVRKGNAEERFAIYGGVVDVRPDKVVVLADTAESSYSIDAEKAEEARRRAQSLLDEGLPPEQNRDAVLALRRAEFALKVSRNMQSRGGSRLRIIMDENGNGS</sequence>
<reference evidence="11 12" key="1">
    <citation type="submission" date="2020-02" db="EMBL/GenBank/DDBJ databases">
        <authorList>
            <person name="Zheng R.K."/>
            <person name="Sun C.M."/>
        </authorList>
    </citation>
    <scope>NUCLEOTIDE SEQUENCE [LARGE SCALE GENOMIC DNA]</scope>
    <source>
        <strain evidence="12">rifampicinis</strain>
    </source>
</reference>
<dbReference type="NCBIfam" id="TIGR01216">
    <property type="entry name" value="ATP_synt_epsi"/>
    <property type="match status" value="1"/>
</dbReference>
<dbReference type="HAMAP" id="MF_00530">
    <property type="entry name" value="ATP_synth_epsil_bac"/>
    <property type="match status" value="1"/>
</dbReference>
<evidence type="ECO:0000256" key="5">
    <source>
        <dbReference type="ARBA" id="ARBA00023136"/>
    </source>
</evidence>
<organism evidence="11 12">
    <name type="scientific">Phototrophicus methaneseepsis</name>
    <dbReference type="NCBI Taxonomy" id="2710758"/>
    <lineage>
        <taxon>Bacteria</taxon>
        <taxon>Bacillati</taxon>
        <taxon>Chloroflexota</taxon>
        <taxon>Candidatus Thermofontia</taxon>
        <taxon>Phototrophicales</taxon>
        <taxon>Phototrophicaceae</taxon>
        <taxon>Phototrophicus</taxon>
    </lineage>
</organism>
<evidence type="ECO:0000256" key="7">
    <source>
        <dbReference type="ARBA" id="ARBA00023310"/>
    </source>
</evidence>
<gene>
    <name evidence="8 11" type="primary">atpC</name>
    <name evidence="11" type="ORF">G4Y79_17485</name>
</gene>